<dbReference type="EMBL" id="CAICTM010000555">
    <property type="protein sequence ID" value="CAB9512812.1"/>
    <property type="molecule type" value="Genomic_DNA"/>
</dbReference>
<dbReference type="PANTHER" id="PTHR43642:SF1">
    <property type="entry name" value="HYBRID SIGNAL TRANSDUCTION HISTIDINE KINASE G"/>
    <property type="match status" value="1"/>
</dbReference>
<protein>
    <submittedName>
        <fullName evidence="3">Transcriptional regulator</fullName>
    </submittedName>
</protein>
<dbReference type="OrthoDB" id="45468at2759"/>
<evidence type="ECO:0000313" key="3">
    <source>
        <dbReference type="EMBL" id="CAB9512812.1"/>
    </source>
</evidence>
<dbReference type="Proteomes" id="UP001153069">
    <property type="component" value="Unassembled WGS sequence"/>
</dbReference>
<feature type="domain" description="Orc1-like AAA ATPase" evidence="2">
    <location>
        <begin position="187"/>
        <end position="443"/>
    </location>
</feature>
<feature type="compositionally biased region" description="Low complexity" evidence="1">
    <location>
        <begin position="19"/>
        <end position="36"/>
    </location>
</feature>
<feature type="region of interest" description="Disordered" evidence="1">
    <location>
        <begin position="342"/>
        <end position="388"/>
    </location>
</feature>
<dbReference type="Pfam" id="PF13191">
    <property type="entry name" value="AAA_16"/>
    <property type="match status" value="1"/>
</dbReference>
<evidence type="ECO:0000313" key="4">
    <source>
        <dbReference type="Proteomes" id="UP001153069"/>
    </source>
</evidence>
<dbReference type="InterPro" id="IPR027417">
    <property type="entry name" value="P-loop_NTPase"/>
</dbReference>
<feature type="compositionally biased region" description="Polar residues" evidence="1">
    <location>
        <begin position="54"/>
        <end position="64"/>
    </location>
</feature>
<accession>A0A9N8E1G8</accession>
<feature type="compositionally biased region" description="Basic and acidic residues" evidence="1">
    <location>
        <begin position="358"/>
        <end position="379"/>
    </location>
</feature>
<feature type="region of interest" description="Disordered" evidence="1">
    <location>
        <begin position="93"/>
        <end position="112"/>
    </location>
</feature>
<feature type="region of interest" description="Disordered" evidence="1">
    <location>
        <begin position="121"/>
        <end position="141"/>
    </location>
</feature>
<dbReference type="SUPFAM" id="SSF52540">
    <property type="entry name" value="P-loop containing nucleoside triphosphate hydrolases"/>
    <property type="match status" value="1"/>
</dbReference>
<gene>
    <name evidence="3" type="ORF">SEMRO_556_G165880.1</name>
</gene>
<feature type="region of interest" description="Disordered" evidence="1">
    <location>
        <begin position="1"/>
        <end position="78"/>
    </location>
</feature>
<sequence length="1259" mass="140985">MDDSNGVVSENGEQKKQPLLSRSLTSDSVSPSLSASNGSILTNFRRRHRRQRPEQSPTTTNFRTSGSSAESCCSDDDDDERQRLLHECSYSVVENGSSDTDGGPSNTSLGYLSAQSGELYPSSQQLVESHPSSSLRRSSKSRNSIQFELQRTLVKAKSLRRDSSLQLAQILKDEFTVNKLQFWTLGLYGRDSEIQTLLACMGRVLEANNQNQTTNKRELVLVKGMSGCGKSRLVDDALKDAAKKRGAVYMSGKFDMNNQQNNNNEPYSAIAAACGELCGVILEQSGNEQHNNNNNNNNNQNPSFCQRVRDTLLKELAPDQVQILVRTFPILEEILGCQMAPGSTGTNTSTSSSVDSTISHHHDADDKTIDSGRSMDHPPRCQRTRKAGGEARKNRFNFAFRKFLRTVGTFFSGVVFVLDDLQWIDMASLELFEVILTDKENQTLLPIGCFRSNEVDEDHILSTTILRNLSSKNHDKEDEKRDENFESIHVTEINLGNLTLGQVDEMLVDLLSVSGTEALSLARICHKKTLGNPFFLKAFLKLLHDNSLLQFNLGLMKWHWDESEIEARTQIAGNIVDLMTRQMEELPEIVRTFFVIAACLGATICRTALLAVWNNIEDVPEDKKTSLYEILAYAMDEGFLDKVGEKSEDLRWTHDQLQSMAFSLVPPDSLSSLQSSIGEALISNLQGRDYESNIFTAVKLMNQGPKPQDADECARLARLNLQAAERAVDLSAISSAEKYALDGIRFLPSNSWVTDFEVTLQLYSTAAETSGYLGHLETMQENCDVVLAQKGCHLSQKLRVYNVLLDSFANRGRLPDAHLLCQDVLHNLGCEFVKHPLLRAIQAKLGLRKLKKSMSARTQLRLSRSKTMTDPLRIEMIGLLEKLATYSYLMADWSLYVLVVLREVEWTDRYGICETASHAFGCAGLVLSALVGDFKRGSVYGEHAIRVIEAYPSKRLESQCTMVVYTFILHWTKHSHQVLEPLIKGGYETGMASGEIEYAMYSIFAYLGTALQTGRPLESLEADCRTYCSQMRQYKRMFTLGNCGVVWQVALNLMGRSADPGILTGEAMDEENFRSSAVPFQLALLRGYAAQLYAMFGLHEKGASMSFDGGPQISNAYPGSILVPMDTYYRGLSLFVMARRTKKRRYLKHAKKSLALIKKWVRKGNPNLRHYEALLEAELAACQGKSHMACAHYKIAISLSRGYIQDTALAHERYGEYMVNSDTQEAEFRIGEAIRCYREWGAHGKVIQLRERFSDLSLA</sequence>
<comment type="caution">
    <text evidence="3">The sequence shown here is derived from an EMBL/GenBank/DDBJ whole genome shotgun (WGS) entry which is preliminary data.</text>
</comment>
<feature type="compositionally biased region" description="Low complexity" evidence="1">
    <location>
        <begin position="129"/>
        <end position="141"/>
    </location>
</feature>
<reference evidence="3" key="1">
    <citation type="submission" date="2020-06" db="EMBL/GenBank/DDBJ databases">
        <authorList>
            <consortium name="Plant Systems Biology data submission"/>
        </authorList>
    </citation>
    <scope>NUCLEOTIDE SEQUENCE</scope>
    <source>
        <strain evidence="3">D6</strain>
    </source>
</reference>
<feature type="compositionally biased region" description="Low complexity" evidence="1">
    <location>
        <begin position="343"/>
        <end position="357"/>
    </location>
</feature>
<name>A0A9N8E1G8_9STRA</name>
<evidence type="ECO:0000256" key="1">
    <source>
        <dbReference type="SAM" id="MobiDB-lite"/>
    </source>
</evidence>
<dbReference type="AlphaFoldDB" id="A0A9N8E1G8"/>
<dbReference type="PANTHER" id="PTHR43642">
    <property type="entry name" value="HYBRID SIGNAL TRANSDUCTION HISTIDINE KINASE G"/>
    <property type="match status" value="1"/>
</dbReference>
<evidence type="ECO:0000259" key="2">
    <source>
        <dbReference type="Pfam" id="PF13191"/>
    </source>
</evidence>
<proteinExistence type="predicted"/>
<dbReference type="InterPro" id="IPR041664">
    <property type="entry name" value="AAA_16"/>
</dbReference>
<keyword evidence="4" id="KW-1185">Reference proteome</keyword>
<dbReference type="InterPro" id="IPR053159">
    <property type="entry name" value="Hybrid_Histidine_Kinase"/>
</dbReference>
<organism evidence="3 4">
    <name type="scientific">Seminavis robusta</name>
    <dbReference type="NCBI Taxonomy" id="568900"/>
    <lineage>
        <taxon>Eukaryota</taxon>
        <taxon>Sar</taxon>
        <taxon>Stramenopiles</taxon>
        <taxon>Ochrophyta</taxon>
        <taxon>Bacillariophyta</taxon>
        <taxon>Bacillariophyceae</taxon>
        <taxon>Bacillariophycidae</taxon>
        <taxon>Naviculales</taxon>
        <taxon>Naviculaceae</taxon>
        <taxon>Seminavis</taxon>
    </lineage>
</organism>